<feature type="transmembrane region" description="Helical" evidence="2">
    <location>
        <begin position="100"/>
        <end position="123"/>
    </location>
</feature>
<reference evidence="3" key="1">
    <citation type="journal article" date="2021" name="Nat. Commun.">
        <title>Genetic determinants of endophytism in the Arabidopsis root mycobiome.</title>
        <authorList>
            <person name="Mesny F."/>
            <person name="Miyauchi S."/>
            <person name="Thiergart T."/>
            <person name="Pickel B."/>
            <person name="Atanasova L."/>
            <person name="Karlsson M."/>
            <person name="Huettel B."/>
            <person name="Barry K.W."/>
            <person name="Haridas S."/>
            <person name="Chen C."/>
            <person name="Bauer D."/>
            <person name="Andreopoulos W."/>
            <person name="Pangilinan J."/>
            <person name="LaButti K."/>
            <person name="Riley R."/>
            <person name="Lipzen A."/>
            <person name="Clum A."/>
            <person name="Drula E."/>
            <person name="Henrissat B."/>
            <person name="Kohler A."/>
            <person name="Grigoriev I.V."/>
            <person name="Martin F.M."/>
            <person name="Hacquard S."/>
        </authorList>
    </citation>
    <scope>NUCLEOTIDE SEQUENCE</scope>
    <source>
        <strain evidence="3">MPI-SDFR-AT-0117</strain>
    </source>
</reference>
<evidence type="ECO:0000256" key="1">
    <source>
        <dbReference type="SAM" id="MobiDB-lite"/>
    </source>
</evidence>
<dbReference type="EMBL" id="JAGSXJ010000030">
    <property type="protein sequence ID" value="KAH6670349.1"/>
    <property type="molecule type" value="Genomic_DNA"/>
</dbReference>
<keyword evidence="2" id="KW-1133">Transmembrane helix</keyword>
<feature type="region of interest" description="Disordered" evidence="1">
    <location>
        <begin position="368"/>
        <end position="399"/>
    </location>
</feature>
<evidence type="ECO:0000313" key="3">
    <source>
        <dbReference type="EMBL" id="KAH6670349.1"/>
    </source>
</evidence>
<name>A0A9P8V155_9PEZI</name>
<keyword evidence="2" id="KW-0472">Membrane</keyword>
<accession>A0A9P8V155</accession>
<sequence>MAPALSAAQKVATAQFIQLTGASDRSAARVRLSVRPQHVPSSACPWLHLGDPMVPSLRCPAACLPRTAQHKQHQTPDTALLTSSLPAKVGLSYPALHHHLAVHVIYTCICGGLMLGLLAAALASAVSRRAVCCVSWADAVHGRPSGRWLAQSNSLRRLSSSRPSGGLADLLVLLLSSTSRTPVTSSTTLSMRKSVAFPALPRPQFHMSAILCFFSFPSCSLLPGRLVSCLGPCDLLDRPGLIFPFLYPNSAQLSPSPSATFPQRSPYPAHPSNRAHRFAGPTRTIACSAWMACLVIVVDNLHLVGTSAAPFWVHPFTRRENRRIHADVERFSAETPCRWLACSVCSAQAPGQRFPSVRALPAVWRRSGGSASASPSLDRPANLRRSHETPSGSSTPFELASRSDRELTCRLLVLLPIPLFPLLWRGFPISSRRPPRLGHSPIFTNSRPSLITSASVPVPRALGVILAPVGIPLPPGHLSARPS</sequence>
<keyword evidence="4" id="KW-1185">Reference proteome</keyword>
<dbReference type="Proteomes" id="UP000770015">
    <property type="component" value="Unassembled WGS sequence"/>
</dbReference>
<proteinExistence type="predicted"/>
<protein>
    <submittedName>
        <fullName evidence="3">Uncharacterized protein</fullName>
    </submittedName>
</protein>
<organism evidence="3 4">
    <name type="scientific">Plectosphaerella plurivora</name>
    <dbReference type="NCBI Taxonomy" id="936078"/>
    <lineage>
        <taxon>Eukaryota</taxon>
        <taxon>Fungi</taxon>
        <taxon>Dikarya</taxon>
        <taxon>Ascomycota</taxon>
        <taxon>Pezizomycotina</taxon>
        <taxon>Sordariomycetes</taxon>
        <taxon>Hypocreomycetidae</taxon>
        <taxon>Glomerellales</taxon>
        <taxon>Plectosphaerellaceae</taxon>
        <taxon>Plectosphaerella</taxon>
    </lineage>
</organism>
<keyword evidence="2" id="KW-0812">Transmembrane</keyword>
<evidence type="ECO:0000256" key="2">
    <source>
        <dbReference type="SAM" id="Phobius"/>
    </source>
</evidence>
<gene>
    <name evidence="3" type="ORF">F5X68DRAFT_50046</name>
</gene>
<dbReference type="AlphaFoldDB" id="A0A9P8V155"/>
<evidence type="ECO:0000313" key="4">
    <source>
        <dbReference type="Proteomes" id="UP000770015"/>
    </source>
</evidence>
<comment type="caution">
    <text evidence="3">The sequence shown here is derived from an EMBL/GenBank/DDBJ whole genome shotgun (WGS) entry which is preliminary data.</text>
</comment>